<evidence type="ECO:0000256" key="3">
    <source>
        <dbReference type="ARBA" id="ARBA00023002"/>
    </source>
</evidence>
<reference evidence="4 5" key="1">
    <citation type="submission" date="2024-02" db="EMBL/GenBank/DDBJ databases">
        <title>Rhodopirellula caenicola NBRC 110016.</title>
        <authorList>
            <person name="Ichikawa N."/>
            <person name="Katano-Makiyama Y."/>
            <person name="Hidaka K."/>
        </authorList>
    </citation>
    <scope>NUCLEOTIDE SEQUENCE [LARGE SCALE GENOMIC DNA]</scope>
    <source>
        <strain evidence="4 5">NBRC 110016</strain>
    </source>
</reference>
<proteinExistence type="predicted"/>
<keyword evidence="2" id="KW-0288">FMN</keyword>
<dbReference type="Pfam" id="PF03060">
    <property type="entry name" value="NMO"/>
    <property type="match status" value="2"/>
</dbReference>
<name>A0ABP9VTH4_9BACT</name>
<keyword evidence="1" id="KW-0285">Flavoprotein</keyword>
<evidence type="ECO:0000313" key="4">
    <source>
        <dbReference type="EMBL" id="GAA5508425.1"/>
    </source>
</evidence>
<keyword evidence="5" id="KW-1185">Reference proteome</keyword>
<dbReference type="PANTHER" id="PTHR32332">
    <property type="entry name" value="2-NITROPROPANE DIOXYGENASE"/>
    <property type="match status" value="1"/>
</dbReference>
<protein>
    <recommendedName>
        <fullName evidence="6">Nitronate monooxygenase</fullName>
    </recommendedName>
</protein>
<evidence type="ECO:0000313" key="5">
    <source>
        <dbReference type="Proteomes" id="UP001416858"/>
    </source>
</evidence>
<sequence length="322" mass="33527">MIRTSLCDLLGIEHPILNAPMSRTAAAELAAAVSNAGGLGMIGGTTRGGAEWLRQQIRSTRALTDRPFGVGFVSSFSNIDELVQVALDERVAVINHSFSDPTAYVKAARDCGIRLFAQVQSLEQAKRAADAGVDAIIAQGGEAGGHTGTLGTMAFVPAVVDAVGSLPVLAAGGIADGRGLAAALMLGAVGVSMGTRFVASHQWGGGSWEQTPLLAAGTDDTIRTAVYDQIRGAEFPNGIADRVVRNAFNSKWEGRANEIDALRTELQHELEVAAGQGDSSVMDISGGEAVGLVRSLESAKTIIDRTVDEAARLLRDNAARLH</sequence>
<gene>
    <name evidence="4" type="ORF">Rcae01_03891</name>
</gene>
<dbReference type="InterPro" id="IPR013785">
    <property type="entry name" value="Aldolase_TIM"/>
</dbReference>
<dbReference type="InterPro" id="IPR004136">
    <property type="entry name" value="NMO"/>
</dbReference>
<dbReference type="CDD" id="cd04730">
    <property type="entry name" value="NPD_like"/>
    <property type="match status" value="1"/>
</dbReference>
<evidence type="ECO:0000256" key="2">
    <source>
        <dbReference type="ARBA" id="ARBA00022643"/>
    </source>
</evidence>
<evidence type="ECO:0000256" key="1">
    <source>
        <dbReference type="ARBA" id="ARBA00022630"/>
    </source>
</evidence>
<dbReference type="Gene3D" id="3.20.20.70">
    <property type="entry name" value="Aldolase class I"/>
    <property type="match status" value="1"/>
</dbReference>
<accession>A0ABP9VTH4</accession>
<keyword evidence="3" id="KW-0560">Oxidoreductase</keyword>
<dbReference type="PANTHER" id="PTHR32332:SF31">
    <property type="entry name" value="2-NITROPROPANE DIOXYGENASE FAMILY, PUTATIVE (AFU_ORTHOLOGUE AFUA_2G09850)-RELATED"/>
    <property type="match status" value="1"/>
</dbReference>
<dbReference type="EMBL" id="BAABRO010000009">
    <property type="protein sequence ID" value="GAA5508425.1"/>
    <property type="molecule type" value="Genomic_DNA"/>
</dbReference>
<evidence type="ECO:0008006" key="6">
    <source>
        <dbReference type="Google" id="ProtNLM"/>
    </source>
</evidence>
<dbReference type="RefSeq" id="WP_345685209.1">
    <property type="nucleotide sequence ID" value="NZ_BAABRO010000009.1"/>
</dbReference>
<dbReference type="Proteomes" id="UP001416858">
    <property type="component" value="Unassembled WGS sequence"/>
</dbReference>
<dbReference type="SUPFAM" id="SSF51412">
    <property type="entry name" value="Inosine monophosphate dehydrogenase (IMPDH)"/>
    <property type="match status" value="1"/>
</dbReference>
<comment type="caution">
    <text evidence="4">The sequence shown here is derived from an EMBL/GenBank/DDBJ whole genome shotgun (WGS) entry which is preliminary data.</text>
</comment>
<organism evidence="4 5">
    <name type="scientific">Novipirellula caenicola</name>
    <dbReference type="NCBI Taxonomy" id="1536901"/>
    <lineage>
        <taxon>Bacteria</taxon>
        <taxon>Pseudomonadati</taxon>
        <taxon>Planctomycetota</taxon>
        <taxon>Planctomycetia</taxon>
        <taxon>Pirellulales</taxon>
        <taxon>Pirellulaceae</taxon>
        <taxon>Novipirellula</taxon>
    </lineage>
</organism>